<keyword evidence="3" id="KW-1185">Reference proteome</keyword>
<evidence type="ECO:0000313" key="3">
    <source>
        <dbReference type="Proteomes" id="UP001320513"/>
    </source>
</evidence>
<dbReference type="Proteomes" id="UP001320513">
    <property type="component" value="Unassembled WGS sequence"/>
</dbReference>
<evidence type="ECO:0000256" key="1">
    <source>
        <dbReference type="SAM" id="MobiDB-lite"/>
    </source>
</evidence>
<proteinExistence type="predicted"/>
<feature type="region of interest" description="Disordered" evidence="1">
    <location>
        <begin position="1"/>
        <end position="20"/>
    </location>
</feature>
<feature type="region of interest" description="Disordered" evidence="1">
    <location>
        <begin position="26"/>
        <end position="46"/>
    </location>
</feature>
<comment type="caution">
    <text evidence="2">The sequence shown here is derived from an EMBL/GenBank/DDBJ whole genome shotgun (WGS) entry which is preliminary data.</text>
</comment>
<name>A0ABS9ZL20_9PSED</name>
<sequence>MRPASKAGVAILQRGGMERQRRFQEISDNRQNRDGAASQDQNPTDHSCLSWNMFCRSCRRLRDINPDSQPFAAFGSSYKFFY</sequence>
<dbReference type="EMBL" id="LOHG01000010">
    <property type="protein sequence ID" value="MCI8211275.1"/>
    <property type="molecule type" value="Genomic_DNA"/>
</dbReference>
<evidence type="ECO:0000313" key="2">
    <source>
        <dbReference type="EMBL" id="MCI8211275.1"/>
    </source>
</evidence>
<protein>
    <submittedName>
        <fullName evidence="2">Uncharacterized protein</fullName>
    </submittedName>
</protein>
<organism evidence="2 3">
    <name type="scientific">Pseudomonas maioricensis</name>
    <dbReference type="NCBI Taxonomy" id="1766623"/>
    <lineage>
        <taxon>Bacteria</taxon>
        <taxon>Pseudomonadati</taxon>
        <taxon>Pseudomonadota</taxon>
        <taxon>Gammaproteobacteria</taxon>
        <taxon>Pseudomonadales</taxon>
        <taxon>Pseudomonadaceae</taxon>
        <taxon>Pseudomonas</taxon>
    </lineage>
</organism>
<gene>
    <name evidence="2" type="ORF">AUC61_17240</name>
</gene>
<accession>A0ABS9ZL20</accession>
<reference evidence="2 3" key="1">
    <citation type="submission" date="2015-12" db="EMBL/GenBank/DDBJ databases">
        <title>Phylogenomics in the description of a new species in the Pseudomonas syringae group.</title>
        <authorList>
            <person name="Busquets A."/>
            <person name="Gomila M."/>
            <person name="Beiki F."/>
            <person name="Rahimian H."/>
            <person name="Mulet M."/>
            <person name="Sanchez D."/>
            <person name="Garcia-Valdes E."/>
            <person name="Lalucat J."/>
        </authorList>
    </citation>
    <scope>NUCLEOTIDE SEQUENCE [LARGE SCALE GENOMIC DNA]</scope>
    <source>
        <strain evidence="2 3">S25</strain>
    </source>
</reference>